<dbReference type="SUPFAM" id="SSF81383">
    <property type="entry name" value="F-box domain"/>
    <property type="match status" value="1"/>
</dbReference>
<feature type="domain" description="F-box" evidence="8">
    <location>
        <begin position="460"/>
        <end position="514"/>
    </location>
</feature>
<reference evidence="9" key="2">
    <citation type="submission" date="2025-09" db="UniProtKB">
        <authorList>
            <consortium name="Ensembl"/>
        </authorList>
    </citation>
    <scope>IDENTIFICATION</scope>
</reference>
<dbReference type="Gene3D" id="3.30.40.10">
    <property type="entry name" value="Zinc/RING finger domain, C3HC4 (zinc finger)"/>
    <property type="match status" value="1"/>
</dbReference>
<dbReference type="AlphaFoldDB" id="A0A8C7XDE8"/>
<name>A0A8C7XDE8_9TELE</name>
<evidence type="ECO:0000256" key="6">
    <source>
        <dbReference type="SAM" id="MobiDB-lite"/>
    </source>
</evidence>
<feature type="compositionally biased region" description="Polar residues" evidence="6">
    <location>
        <begin position="261"/>
        <end position="271"/>
    </location>
</feature>
<dbReference type="PANTHER" id="PTHR15933">
    <property type="entry name" value="PROTEIN CBG16327"/>
    <property type="match status" value="1"/>
</dbReference>
<dbReference type="Gene3D" id="3.30.40.150">
    <property type="entry name" value="TRAF-like zinc-finger, N-terminal subdomain"/>
    <property type="match status" value="1"/>
</dbReference>
<feature type="compositionally biased region" description="Basic and acidic residues" evidence="6">
    <location>
        <begin position="246"/>
        <end position="255"/>
    </location>
</feature>
<dbReference type="InterPro" id="IPR043013">
    <property type="entry name" value="Znf_TRAF_N"/>
</dbReference>
<dbReference type="Proteomes" id="UP000694383">
    <property type="component" value="Unplaced"/>
</dbReference>
<dbReference type="Pfam" id="PF15966">
    <property type="entry name" value="F-box_4"/>
    <property type="match status" value="1"/>
</dbReference>
<evidence type="ECO:0000256" key="1">
    <source>
        <dbReference type="ARBA" id="ARBA00022723"/>
    </source>
</evidence>
<evidence type="ECO:0000259" key="7">
    <source>
        <dbReference type="PROSITE" id="PS50145"/>
    </source>
</evidence>
<protein>
    <submittedName>
        <fullName evidence="9">F-box protein 40, tandem duplicate 2</fullName>
    </submittedName>
</protein>
<evidence type="ECO:0000313" key="9">
    <source>
        <dbReference type="Ensembl" id="ENSOSIP00000011246.1"/>
    </source>
</evidence>
<accession>A0A8C7XDE8</accession>
<dbReference type="Gene3D" id="1.20.1280.50">
    <property type="match status" value="1"/>
</dbReference>
<feature type="region of interest" description="Disordered" evidence="6">
    <location>
        <begin position="235"/>
        <end position="271"/>
    </location>
</feature>
<dbReference type="InterPro" id="IPR001293">
    <property type="entry name" value="Znf_TRAF"/>
</dbReference>
<organism evidence="9 10">
    <name type="scientific">Oryzias sinensis</name>
    <name type="common">Chinese medaka</name>
    <dbReference type="NCBI Taxonomy" id="183150"/>
    <lineage>
        <taxon>Eukaryota</taxon>
        <taxon>Metazoa</taxon>
        <taxon>Chordata</taxon>
        <taxon>Craniata</taxon>
        <taxon>Vertebrata</taxon>
        <taxon>Euteleostomi</taxon>
        <taxon>Actinopterygii</taxon>
        <taxon>Neopterygii</taxon>
        <taxon>Teleostei</taxon>
        <taxon>Neoteleostei</taxon>
        <taxon>Acanthomorphata</taxon>
        <taxon>Ovalentaria</taxon>
        <taxon>Atherinomorphae</taxon>
        <taxon>Beloniformes</taxon>
        <taxon>Adrianichthyidae</taxon>
        <taxon>Oryziinae</taxon>
        <taxon>Oryzias</taxon>
    </lineage>
</organism>
<dbReference type="InterPro" id="IPR036047">
    <property type="entry name" value="F-box-like_dom_sf"/>
</dbReference>
<evidence type="ECO:0000256" key="5">
    <source>
        <dbReference type="PROSITE-ProRule" id="PRU00207"/>
    </source>
</evidence>
<evidence type="ECO:0000256" key="4">
    <source>
        <dbReference type="ARBA" id="ARBA00022833"/>
    </source>
</evidence>
<dbReference type="CDD" id="cd22101">
    <property type="entry name" value="F-box_FBXO30-like"/>
    <property type="match status" value="1"/>
</dbReference>
<evidence type="ECO:0000259" key="8">
    <source>
        <dbReference type="PROSITE" id="PS50181"/>
    </source>
</evidence>
<dbReference type="Ensembl" id="ENSOSIT00000011935.1">
    <property type="protein sequence ID" value="ENSOSIP00000011246.1"/>
    <property type="gene ID" value="ENSOSIG00000006759.1"/>
</dbReference>
<evidence type="ECO:0000313" key="10">
    <source>
        <dbReference type="Proteomes" id="UP000694383"/>
    </source>
</evidence>
<keyword evidence="3" id="KW-0833">Ubl conjugation pathway</keyword>
<sequence>MRKYLCHRSRASRQRQHVHCDSCFSRRCRARVEASVCCALIPCRLLCGAVFHLCKEEDHLLLCPNVRVPCLNAEYGCPVQLPRSSRAAHLQVCPASVVCCSMEWLRWPTDDTDPHGFKALQDNVLEESAAQSGALDVAMSLVDQSDLYDRLRMKPLYPELMEEDEEEIKEEERKEAATGWTVRLPPKSAFESNGVEEVAQNSSKQGLVFNKEKFNLMEMMFSMDKGGCTVAQEKLERQAQSSGEKGINRHGRDPEEAGMQDKTNATHTNLEPNTSAAATNLSEHDTSRTGQAPWQEGVLDRLGQELTPQEYNMYVVHHGRMLLAFGQIEACTPREKDFVYGSLEPIPVQTVRTFKIPDSYHYRQRVHKYDTAARVETEHCSVDTSDLEVSEDTWFTDEAKATLLGYAEQAVMGHKISETKGADGLYVDQLKCFNLRPTNLPGSPSDSSPAQDNEGEHLRGDCLSTLPFEVLCHMATFLDSLSLCQLALVSRLMRQVCFSLLHERGMVTLRWGRKACTQGMFKWEAKLVWEFSHLFSSVDSWRQLDIPPMSAHLKVCPHYQMYTHSEPIALPSMSEKQMGSEKSQRNICA</sequence>
<dbReference type="GeneTree" id="ENSGT00950000183204"/>
<keyword evidence="2 5" id="KW-0863">Zinc-finger</keyword>
<feature type="domain" description="TRAF-type" evidence="7">
    <location>
        <begin position="59"/>
        <end position="101"/>
    </location>
</feature>
<dbReference type="PROSITE" id="PS50145">
    <property type="entry name" value="ZF_TRAF"/>
    <property type="match status" value="1"/>
</dbReference>
<dbReference type="GO" id="GO:0061630">
    <property type="term" value="F:ubiquitin protein ligase activity"/>
    <property type="evidence" value="ECO:0007669"/>
    <property type="project" value="InterPro"/>
</dbReference>
<proteinExistence type="predicted"/>
<dbReference type="PANTHER" id="PTHR15933:SF21">
    <property type="entry name" value="F-BOX ONLY PROTEIN 40"/>
    <property type="match status" value="1"/>
</dbReference>
<dbReference type="Pfam" id="PF15965">
    <property type="entry name" value="zf-TRAF_2"/>
    <property type="match status" value="1"/>
</dbReference>
<keyword evidence="1 5" id="KW-0479">Metal-binding</keyword>
<feature type="zinc finger region" description="TRAF-type" evidence="5">
    <location>
        <begin position="59"/>
        <end position="101"/>
    </location>
</feature>
<dbReference type="InterPro" id="IPR001810">
    <property type="entry name" value="F-box_dom"/>
</dbReference>
<dbReference type="GO" id="GO:0008270">
    <property type="term" value="F:zinc ion binding"/>
    <property type="evidence" value="ECO:0007669"/>
    <property type="project" value="UniProtKB-KW"/>
</dbReference>
<keyword evidence="10" id="KW-1185">Reference proteome</keyword>
<dbReference type="InterPro" id="IPR031890">
    <property type="entry name" value="Fbxo30/Fbxo40"/>
</dbReference>
<dbReference type="SUPFAM" id="SSF49599">
    <property type="entry name" value="TRAF domain-like"/>
    <property type="match status" value="1"/>
</dbReference>
<dbReference type="GO" id="GO:0005737">
    <property type="term" value="C:cytoplasm"/>
    <property type="evidence" value="ECO:0007669"/>
    <property type="project" value="TreeGrafter"/>
</dbReference>
<dbReference type="PROSITE" id="PS50181">
    <property type="entry name" value="FBOX"/>
    <property type="match status" value="1"/>
</dbReference>
<evidence type="ECO:0000256" key="3">
    <source>
        <dbReference type="ARBA" id="ARBA00022786"/>
    </source>
</evidence>
<dbReference type="InterPro" id="IPR013083">
    <property type="entry name" value="Znf_RING/FYVE/PHD"/>
</dbReference>
<reference evidence="9" key="1">
    <citation type="submission" date="2025-08" db="UniProtKB">
        <authorList>
            <consortium name="Ensembl"/>
        </authorList>
    </citation>
    <scope>IDENTIFICATION</scope>
</reference>
<evidence type="ECO:0000256" key="2">
    <source>
        <dbReference type="ARBA" id="ARBA00022771"/>
    </source>
</evidence>
<keyword evidence="4 5" id="KW-0862">Zinc</keyword>